<feature type="domain" description="Xylose isomerase-like TIM barrel" evidence="2">
    <location>
        <begin position="135"/>
        <end position="316"/>
    </location>
</feature>
<accession>A0A8X8LE35</accession>
<keyword evidence="3" id="KW-0413">Isomerase</keyword>
<dbReference type="Pfam" id="PF01261">
    <property type="entry name" value="AP_endonuc_2"/>
    <property type="match status" value="1"/>
</dbReference>
<dbReference type="InterPro" id="IPR013022">
    <property type="entry name" value="Xyl_isomerase-like_TIM-brl"/>
</dbReference>
<dbReference type="SUPFAM" id="SSF51658">
    <property type="entry name" value="Xylose isomerase-like"/>
    <property type="match status" value="1"/>
</dbReference>
<dbReference type="PANTHER" id="PTHR12110:SF53">
    <property type="entry name" value="BLR5974 PROTEIN"/>
    <property type="match status" value="1"/>
</dbReference>
<keyword evidence="4" id="KW-1185">Reference proteome</keyword>
<comment type="caution">
    <text evidence="3">The sequence shown here is derived from an EMBL/GenBank/DDBJ whole genome shotgun (WGS) entry which is preliminary data.</text>
</comment>
<evidence type="ECO:0000313" key="3">
    <source>
        <dbReference type="EMBL" id="SDW80530.1"/>
    </source>
</evidence>
<dbReference type="PROSITE" id="PS51318">
    <property type="entry name" value="TAT"/>
    <property type="match status" value="1"/>
</dbReference>
<gene>
    <name evidence="3" type="ORF">SAMN05444410_1062</name>
</gene>
<dbReference type="RefSeq" id="WP_092723486.1">
    <property type="nucleotide sequence ID" value="NZ_FNNO01000006.1"/>
</dbReference>
<reference evidence="3 4" key="1">
    <citation type="submission" date="2016-10" db="EMBL/GenBank/DDBJ databases">
        <authorList>
            <person name="Varghese N."/>
            <person name="Submissions S."/>
        </authorList>
    </citation>
    <scope>NUCLEOTIDE SEQUENCE [LARGE SCALE GENOMIC DNA]</scope>
    <source>
        <strain evidence="3 4">DSM 25353</strain>
    </source>
</reference>
<feature type="region of interest" description="Disordered" evidence="1">
    <location>
        <begin position="263"/>
        <end position="282"/>
    </location>
</feature>
<evidence type="ECO:0000256" key="1">
    <source>
        <dbReference type="SAM" id="MobiDB-lite"/>
    </source>
</evidence>
<evidence type="ECO:0000313" key="4">
    <source>
        <dbReference type="Proteomes" id="UP000198711"/>
    </source>
</evidence>
<organism evidence="3 4">
    <name type="scientific">Hydrobacter penzbergensis</name>
    <dbReference type="NCBI Taxonomy" id="1235997"/>
    <lineage>
        <taxon>Bacteria</taxon>
        <taxon>Pseudomonadati</taxon>
        <taxon>Bacteroidota</taxon>
        <taxon>Chitinophagia</taxon>
        <taxon>Chitinophagales</taxon>
        <taxon>Chitinophagaceae</taxon>
        <taxon>Hydrobacter</taxon>
    </lineage>
</organism>
<dbReference type="InterPro" id="IPR050312">
    <property type="entry name" value="IolE/XylAMocC-like"/>
</dbReference>
<dbReference type="AlphaFoldDB" id="A0A8X8LE35"/>
<proteinExistence type="predicted"/>
<sequence>MSSNSSRRAFLYQSSLASLGILVTGKSAFARNFFLSKPNSLIRGVQIGVTTYSFRSMPGHPDKLLQYCIESNINAVELKGDEVEDYLGKPVNPVKMQPRVPGQPKQELSEEVKAQLKQYKEQVAAWRESVSMDGFTELRKKFNAAGVYIFAYKPNALAADNTDGEVTYAMRAAKALGATSVSVELPSDPAQTKRLGELAEKNKVYVGYHAHLQATETAWDTALAQSPNNTINLDCGHYIAAGNTKESLLSFIEAKHKKITSMHLKDRKSKANGGKNTPWGEGDTPLKDILTLLKTKKYKMPATIELEYDIPAGSDAVKETKKCRDYAQQLLDA</sequence>
<dbReference type="InterPro" id="IPR006311">
    <property type="entry name" value="TAT_signal"/>
</dbReference>
<dbReference type="Gene3D" id="3.20.20.150">
    <property type="entry name" value="Divalent-metal-dependent TIM barrel enzymes"/>
    <property type="match status" value="1"/>
</dbReference>
<evidence type="ECO:0000259" key="2">
    <source>
        <dbReference type="Pfam" id="PF01261"/>
    </source>
</evidence>
<dbReference type="PANTHER" id="PTHR12110">
    <property type="entry name" value="HYDROXYPYRUVATE ISOMERASE"/>
    <property type="match status" value="1"/>
</dbReference>
<protein>
    <submittedName>
        <fullName evidence="3">Sugar phosphate isomerase/epimerase</fullName>
    </submittedName>
</protein>
<dbReference type="Proteomes" id="UP000198711">
    <property type="component" value="Unassembled WGS sequence"/>
</dbReference>
<dbReference type="InterPro" id="IPR036237">
    <property type="entry name" value="Xyl_isomerase-like_sf"/>
</dbReference>
<dbReference type="EMBL" id="FNNO01000006">
    <property type="protein sequence ID" value="SDW80530.1"/>
    <property type="molecule type" value="Genomic_DNA"/>
</dbReference>
<name>A0A8X8LE35_9BACT</name>
<dbReference type="GO" id="GO:0016853">
    <property type="term" value="F:isomerase activity"/>
    <property type="evidence" value="ECO:0007669"/>
    <property type="project" value="UniProtKB-KW"/>
</dbReference>